<accession>A0ABQ0N1C3</accession>
<reference evidence="1 2" key="1">
    <citation type="submission" date="2017-06" db="EMBL/GenBank/DDBJ databases">
        <title>Whole Genome Sequences of Colwellia marinimaniae MTCD1.</title>
        <authorList>
            <person name="Kusumoto H."/>
            <person name="Inoue M."/>
            <person name="Tanikawa K."/>
            <person name="Maeji H."/>
            <person name="Cameron J.H."/>
            <person name="Bartlett D.H."/>
        </authorList>
    </citation>
    <scope>NUCLEOTIDE SEQUENCE [LARGE SCALE GENOMIC DNA]</scope>
    <source>
        <strain evidence="1 2">MTCD1</strain>
    </source>
</reference>
<proteinExistence type="predicted"/>
<evidence type="ECO:0000313" key="1">
    <source>
        <dbReference type="EMBL" id="GAW97856.1"/>
    </source>
</evidence>
<protein>
    <submittedName>
        <fullName evidence="1">Uncharacterized protein</fullName>
    </submittedName>
</protein>
<evidence type="ECO:0000313" key="2">
    <source>
        <dbReference type="Proteomes" id="UP000197068"/>
    </source>
</evidence>
<keyword evidence="2" id="KW-1185">Reference proteome</keyword>
<dbReference type="Proteomes" id="UP000197068">
    <property type="component" value="Unassembled WGS sequence"/>
</dbReference>
<sequence>MNMKTYVIERMRQACPYLSFGQVVRLSDASKIIGYKAIGFKRTGEVIWQRGLL</sequence>
<comment type="caution">
    <text evidence="1">The sequence shown here is derived from an EMBL/GenBank/DDBJ whole genome shotgun (WGS) entry which is preliminary data.</text>
</comment>
<dbReference type="RefSeq" id="WP_157447797.1">
    <property type="nucleotide sequence ID" value="NZ_BDQM01000052.1"/>
</dbReference>
<organism evidence="1 2">
    <name type="scientific">Colwellia marinimaniae</name>
    <dbReference type="NCBI Taxonomy" id="1513592"/>
    <lineage>
        <taxon>Bacteria</taxon>
        <taxon>Pseudomonadati</taxon>
        <taxon>Pseudomonadota</taxon>
        <taxon>Gammaproteobacteria</taxon>
        <taxon>Alteromonadales</taxon>
        <taxon>Colwelliaceae</taxon>
        <taxon>Colwellia</taxon>
    </lineage>
</organism>
<gene>
    <name evidence="1" type="ORF">MTCD1_03504</name>
</gene>
<dbReference type="EMBL" id="BDQM01000052">
    <property type="protein sequence ID" value="GAW97856.1"/>
    <property type="molecule type" value="Genomic_DNA"/>
</dbReference>
<name>A0ABQ0N1C3_9GAMM</name>